<organism evidence="1 2">
    <name type="scientific">Sharpea porci</name>
    <dbReference type="NCBI Taxonomy" id="2652286"/>
    <lineage>
        <taxon>Bacteria</taxon>
        <taxon>Bacillati</taxon>
        <taxon>Bacillota</taxon>
        <taxon>Erysipelotrichia</taxon>
        <taxon>Erysipelotrichales</taxon>
        <taxon>Coprobacillaceae</taxon>
        <taxon>Sharpea</taxon>
    </lineage>
</organism>
<dbReference type="InterPro" id="IPR027417">
    <property type="entry name" value="P-loop_NTPase"/>
</dbReference>
<sequence length="137" mass="15294">MPMDELVKAINTGNKLTLIIGKPGSGKSKIIHKYSENSGIPIVDFSKLIAGNHADIKKIMSDFLKNYRFDVLLLDNKKDFYKASNGTDLMELLKDLSEEVAVVATWNGFIEDGQLTHIVNGQENIYPVDGSYKYIIV</sequence>
<comment type="caution">
    <text evidence="1">The sequence shown here is derived from an EMBL/GenBank/DDBJ whole genome shotgun (WGS) entry which is preliminary data.</text>
</comment>
<dbReference type="InterPro" id="IPR048067">
    <property type="entry name" value="BREX_3_BrxF"/>
</dbReference>
<accession>A0A844FWP6</accession>
<dbReference type="AlphaFoldDB" id="A0A844FWP6"/>
<evidence type="ECO:0000313" key="1">
    <source>
        <dbReference type="EMBL" id="MST89740.1"/>
    </source>
</evidence>
<dbReference type="EMBL" id="VUNM01000023">
    <property type="protein sequence ID" value="MST89740.1"/>
    <property type="molecule type" value="Genomic_DNA"/>
</dbReference>
<proteinExistence type="predicted"/>
<protein>
    <submittedName>
        <fullName evidence="1">BREX-3 system P-loop-containing protein BrxF</fullName>
    </submittedName>
</protein>
<keyword evidence="2" id="KW-1185">Reference proteome</keyword>
<dbReference type="Gene3D" id="3.40.50.300">
    <property type="entry name" value="P-loop containing nucleotide triphosphate hydrolases"/>
    <property type="match status" value="1"/>
</dbReference>
<dbReference type="SUPFAM" id="SSF52540">
    <property type="entry name" value="P-loop containing nucleoside triphosphate hydrolases"/>
    <property type="match status" value="1"/>
</dbReference>
<dbReference type="Proteomes" id="UP000442619">
    <property type="component" value="Unassembled WGS sequence"/>
</dbReference>
<evidence type="ECO:0000313" key="2">
    <source>
        <dbReference type="Proteomes" id="UP000442619"/>
    </source>
</evidence>
<name>A0A844FWP6_9FIRM</name>
<dbReference type="NCBIfam" id="NF033453">
    <property type="entry name" value="BREX_3_BrxF"/>
    <property type="match status" value="1"/>
</dbReference>
<reference evidence="1 2" key="1">
    <citation type="submission" date="2019-08" db="EMBL/GenBank/DDBJ databases">
        <title>In-depth cultivation of the pig gut microbiome towards novel bacterial diversity and tailored functional studies.</title>
        <authorList>
            <person name="Wylensek D."/>
            <person name="Hitch T.C.A."/>
            <person name="Clavel T."/>
        </authorList>
    </citation>
    <scope>NUCLEOTIDE SEQUENCE [LARGE SCALE GENOMIC DNA]</scope>
    <source>
        <strain evidence="1 2">CA-Schmier-601-WT-3</strain>
    </source>
</reference>
<gene>
    <name evidence="1" type="primary">brxF</name>
    <name evidence="1" type="ORF">FYJ79_09180</name>
</gene>